<reference evidence="5 6" key="1">
    <citation type="submission" date="2021-01" db="EMBL/GenBank/DDBJ databases">
        <title>Genomic Encyclopedia of Type Strains, Phase IV (KMG-IV): sequencing the most valuable type-strain genomes for metagenomic binning, comparative biology and taxonomic classification.</title>
        <authorList>
            <person name="Goeker M."/>
        </authorList>
    </citation>
    <scope>NUCLEOTIDE SEQUENCE [LARGE SCALE GENOMIC DNA]</scope>
    <source>
        <strain evidence="5 6">DSM 25540</strain>
    </source>
</reference>
<evidence type="ECO:0000256" key="2">
    <source>
        <dbReference type="ARBA" id="ARBA00005695"/>
    </source>
</evidence>
<dbReference type="InterPro" id="IPR039424">
    <property type="entry name" value="SBP_5"/>
</dbReference>
<comment type="subcellular location">
    <subcellularLocation>
        <location evidence="1">Cell membrane</location>
        <topology evidence="1">Lipid-anchor</topology>
    </subcellularLocation>
</comment>
<dbReference type="Gene3D" id="3.90.76.10">
    <property type="entry name" value="Dipeptide-binding Protein, Domain 1"/>
    <property type="match status" value="1"/>
</dbReference>
<dbReference type="InterPro" id="IPR023765">
    <property type="entry name" value="SBP_5_CS"/>
</dbReference>
<dbReference type="PROSITE" id="PS51257">
    <property type="entry name" value="PROKAR_LIPOPROTEIN"/>
    <property type="match status" value="1"/>
</dbReference>
<dbReference type="SUPFAM" id="SSF53850">
    <property type="entry name" value="Periplasmic binding protein-like II"/>
    <property type="match status" value="1"/>
</dbReference>
<dbReference type="Gene3D" id="3.10.105.10">
    <property type="entry name" value="Dipeptide-binding Protein, Domain 3"/>
    <property type="match status" value="1"/>
</dbReference>
<keyword evidence="6" id="KW-1185">Reference proteome</keyword>
<organism evidence="5 6">
    <name type="scientific">Geomicrobium sediminis</name>
    <dbReference type="NCBI Taxonomy" id="1347788"/>
    <lineage>
        <taxon>Bacteria</taxon>
        <taxon>Bacillati</taxon>
        <taxon>Bacillota</taxon>
        <taxon>Bacilli</taxon>
        <taxon>Bacillales</taxon>
        <taxon>Geomicrobium</taxon>
    </lineage>
</organism>
<dbReference type="InterPro" id="IPR030678">
    <property type="entry name" value="Peptide/Ni-bd"/>
</dbReference>
<evidence type="ECO:0000313" key="6">
    <source>
        <dbReference type="Proteomes" id="UP000741863"/>
    </source>
</evidence>
<evidence type="ECO:0000259" key="4">
    <source>
        <dbReference type="Pfam" id="PF00496"/>
    </source>
</evidence>
<dbReference type="Pfam" id="PF00496">
    <property type="entry name" value="SBP_bac_5"/>
    <property type="match status" value="1"/>
</dbReference>
<dbReference type="InterPro" id="IPR000914">
    <property type="entry name" value="SBP_5_dom"/>
</dbReference>
<evidence type="ECO:0000256" key="1">
    <source>
        <dbReference type="ARBA" id="ARBA00004193"/>
    </source>
</evidence>
<sequence>MKTYFSTKGLFVVSTLVLLTACGNDEPQDTTEAEHTSSPDATSELRVAFNAQPPSLDPYITTAVATRDIARHIYEGLVTFDENYEIQPWLAESYDVSDDGTSYTFTLREDVSFHNGETMTSDDVVASMERWFTTAANAKEEFSDATISAVDEHTVLLELEEPSAVAITTLASPDEIAAITPADLAESASADGISEHIGTGPYKLENWQHDQHIHLSRFEDYENPEQTSTGLASLREAHASDIYFEFVTDPSTRVAGMQSNQYDVANAIPFDNVEQLEQDANVVNHADQNGFNALIFNKEQGVFSDQAIRQAANTALNMEAIQQAAFTNEEYYKISHDFMTEDRADWYTEVGSEYYNQNDSELAQQLLEESAYNGEEVVILTSRDYDDHYSAAVVIQQELEAIGMNVTLDLYDWPTVLERRADPTAHDAFVTGFQTPASPTQYVFLESSAGWPGWTNSEEIDQHVDNIRTAVDQDEAMRYYEDLQEEIWTYLPLIRFGDKTTITTVRENVDGYDFQQGLILWNTHVTE</sequence>
<dbReference type="Gene3D" id="3.40.190.10">
    <property type="entry name" value="Periplasmic binding protein-like II"/>
    <property type="match status" value="1"/>
</dbReference>
<dbReference type="EMBL" id="JAFBEC010000016">
    <property type="protein sequence ID" value="MBM7634735.1"/>
    <property type="molecule type" value="Genomic_DNA"/>
</dbReference>
<dbReference type="PANTHER" id="PTHR30290">
    <property type="entry name" value="PERIPLASMIC BINDING COMPONENT OF ABC TRANSPORTER"/>
    <property type="match status" value="1"/>
</dbReference>
<dbReference type="CDD" id="cd08502">
    <property type="entry name" value="PBP2_NikA_DppA_OppA_like_16"/>
    <property type="match status" value="1"/>
</dbReference>
<feature type="domain" description="Solute-binding protein family 5" evidence="4">
    <location>
        <begin position="85"/>
        <end position="444"/>
    </location>
</feature>
<dbReference type="Proteomes" id="UP000741863">
    <property type="component" value="Unassembled WGS sequence"/>
</dbReference>
<proteinExistence type="inferred from homology"/>
<accession>A0ABS2PI83</accession>
<keyword evidence="3" id="KW-0732">Signal</keyword>
<protein>
    <submittedName>
        <fullName evidence="5">Peptide/nickel transport system substrate-binding protein</fullName>
    </submittedName>
</protein>
<evidence type="ECO:0000313" key="5">
    <source>
        <dbReference type="EMBL" id="MBM7634735.1"/>
    </source>
</evidence>
<gene>
    <name evidence="5" type="ORF">JOD17_003861</name>
</gene>
<dbReference type="RefSeq" id="WP_204699509.1">
    <property type="nucleotide sequence ID" value="NZ_JAFBEC010000016.1"/>
</dbReference>
<evidence type="ECO:0000256" key="3">
    <source>
        <dbReference type="ARBA" id="ARBA00022729"/>
    </source>
</evidence>
<comment type="similarity">
    <text evidence="2">Belongs to the bacterial solute-binding protein 5 family.</text>
</comment>
<name>A0ABS2PI83_9BACL</name>
<dbReference type="PROSITE" id="PS01040">
    <property type="entry name" value="SBP_BACTERIAL_5"/>
    <property type="match status" value="1"/>
</dbReference>
<dbReference type="PANTHER" id="PTHR30290:SF38">
    <property type="entry name" value="D,D-DIPEPTIDE-BINDING PERIPLASMIC PROTEIN DDPA-RELATED"/>
    <property type="match status" value="1"/>
</dbReference>
<comment type="caution">
    <text evidence="5">The sequence shown here is derived from an EMBL/GenBank/DDBJ whole genome shotgun (WGS) entry which is preliminary data.</text>
</comment>
<dbReference type="PIRSF" id="PIRSF002741">
    <property type="entry name" value="MppA"/>
    <property type="match status" value="1"/>
</dbReference>